<dbReference type="Pfam" id="PF20339">
    <property type="entry name" value="DUF6634"/>
    <property type="match status" value="1"/>
</dbReference>
<accession>A0A443LGX3</accession>
<dbReference type="Proteomes" id="UP000288071">
    <property type="component" value="Unassembled WGS sequence"/>
</dbReference>
<evidence type="ECO:0000313" key="2">
    <source>
        <dbReference type="Proteomes" id="UP000288071"/>
    </source>
</evidence>
<name>A0A443LGX3_9RHOB</name>
<keyword evidence="1" id="KW-0378">Hydrolase</keyword>
<dbReference type="EMBL" id="SAVA01000015">
    <property type="protein sequence ID" value="RWR48409.1"/>
    <property type="molecule type" value="Genomic_DNA"/>
</dbReference>
<gene>
    <name evidence="1" type="ORF">EOW66_18435</name>
</gene>
<comment type="caution">
    <text evidence="1">The sequence shown here is derived from an EMBL/GenBank/DDBJ whole genome shotgun (WGS) entry which is preliminary data.</text>
</comment>
<proteinExistence type="predicted"/>
<dbReference type="InterPro" id="IPR046574">
    <property type="entry name" value="DUF6634"/>
</dbReference>
<dbReference type="GO" id="GO:0006508">
    <property type="term" value="P:proteolysis"/>
    <property type="evidence" value="ECO:0007669"/>
    <property type="project" value="UniProtKB-KW"/>
</dbReference>
<reference evidence="2" key="1">
    <citation type="submission" date="2019-01" db="EMBL/GenBank/DDBJ databases">
        <title>Sinorhodobacter populi sp. nov. isolated from the symptomatic bark tissue of Populus euramericana canker.</title>
        <authorList>
            <person name="Li Y."/>
        </authorList>
    </citation>
    <scope>NUCLEOTIDE SEQUENCE [LARGE SCALE GENOMIC DNA]</scope>
    <source>
        <strain evidence="2">CGMCC 1.12963</strain>
    </source>
</reference>
<sequence length="146" mass="16828">MPMLSPYDRVWLDRALVAIAAAEKGPSKSDLSTAPKLNLWIPQVNYRGELVLEGEVKAHPILGDDVIITSPLIALDPDRRWARTTSRWYRLGQCQLVTEQEETAHFHRLKIAPPNREQMQRRLAVYIEHLKQQDEEDRKAQAEANH</sequence>
<organism evidence="1 2">
    <name type="scientific">Paenirhodobacter huangdaonensis</name>
    <dbReference type="NCBI Taxonomy" id="2501515"/>
    <lineage>
        <taxon>Bacteria</taxon>
        <taxon>Pseudomonadati</taxon>
        <taxon>Pseudomonadota</taxon>
        <taxon>Alphaproteobacteria</taxon>
        <taxon>Rhodobacterales</taxon>
        <taxon>Rhodobacter group</taxon>
        <taxon>Paenirhodobacter</taxon>
    </lineage>
</organism>
<dbReference type="AlphaFoldDB" id="A0A443LGX3"/>
<keyword evidence="1" id="KW-0645">Protease</keyword>
<dbReference type="RefSeq" id="WP_128157797.1">
    <property type="nucleotide sequence ID" value="NZ_JBHSOM010000019.1"/>
</dbReference>
<reference evidence="1 2" key="2">
    <citation type="submission" date="2019-01" db="EMBL/GenBank/DDBJ databases">
        <title>Sinorhodobacter populi sp. nov. isolated from the symptomatic bark tissue of Populus euramericana canker.</title>
        <authorList>
            <person name="Xu G."/>
        </authorList>
    </citation>
    <scope>NUCLEOTIDE SEQUENCE [LARGE SCALE GENOMIC DNA]</scope>
    <source>
        <strain evidence="1 2">CGMCC 1.12963</strain>
    </source>
</reference>
<evidence type="ECO:0000313" key="1">
    <source>
        <dbReference type="EMBL" id="RWR48409.1"/>
    </source>
</evidence>
<keyword evidence="2" id="KW-1185">Reference proteome</keyword>
<dbReference type="GO" id="GO:0008233">
    <property type="term" value="F:peptidase activity"/>
    <property type="evidence" value="ECO:0007669"/>
    <property type="project" value="UniProtKB-KW"/>
</dbReference>
<protein>
    <submittedName>
        <fullName evidence="1">ATP-dependent Lon protease</fullName>
    </submittedName>
</protein>